<name>A0A369LUY6_9ACTN</name>
<dbReference type="GO" id="GO:1990281">
    <property type="term" value="C:efflux pump complex"/>
    <property type="evidence" value="ECO:0007669"/>
    <property type="project" value="TreeGrafter"/>
</dbReference>
<organism evidence="1 2">
    <name type="scientific">Gordonibacter pamelaeae</name>
    <dbReference type="NCBI Taxonomy" id="471189"/>
    <lineage>
        <taxon>Bacteria</taxon>
        <taxon>Bacillati</taxon>
        <taxon>Actinomycetota</taxon>
        <taxon>Coriobacteriia</taxon>
        <taxon>Eggerthellales</taxon>
        <taxon>Eggerthellaceae</taxon>
        <taxon>Gordonibacter</taxon>
    </lineage>
</organism>
<dbReference type="PANTHER" id="PTHR30469:SF33">
    <property type="entry name" value="SLR1207 PROTEIN"/>
    <property type="match status" value="1"/>
</dbReference>
<dbReference type="Proteomes" id="UP000254000">
    <property type="component" value="Unassembled WGS sequence"/>
</dbReference>
<dbReference type="RefSeq" id="WP_114569328.1">
    <property type="nucleotide sequence ID" value="NZ_CABMMS010000008.1"/>
</dbReference>
<evidence type="ECO:0000313" key="2">
    <source>
        <dbReference type="Proteomes" id="UP000254000"/>
    </source>
</evidence>
<dbReference type="GO" id="GO:0015562">
    <property type="term" value="F:efflux transmembrane transporter activity"/>
    <property type="evidence" value="ECO:0007669"/>
    <property type="project" value="TreeGrafter"/>
</dbReference>
<accession>A0A369LUY6</accession>
<dbReference type="OrthoDB" id="4401807at2"/>
<protein>
    <recommendedName>
        <fullName evidence="3">HlyD family efflux transporter periplasmic adaptor subunit</fullName>
    </recommendedName>
</protein>
<evidence type="ECO:0008006" key="3">
    <source>
        <dbReference type="Google" id="ProtNLM"/>
    </source>
</evidence>
<dbReference type="Gene3D" id="2.40.30.170">
    <property type="match status" value="1"/>
</dbReference>
<dbReference type="Gene3D" id="2.40.420.20">
    <property type="match status" value="1"/>
</dbReference>
<dbReference type="GeneID" id="78360535"/>
<reference evidence="1 2" key="1">
    <citation type="journal article" date="2018" name="Elife">
        <title>Discovery and characterization of a prevalent human gut bacterial enzyme sufficient for the inactivation of a family of plant toxins.</title>
        <authorList>
            <person name="Koppel N."/>
            <person name="Bisanz J.E."/>
            <person name="Pandelia M.E."/>
            <person name="Turnbaugh P.J."/>
            <person name="Balskus E.P."/>
        </authorList>
    </citation>
    <scope>NUCLEOTIDE SEQUENCE [LARGE SCALE GENOMIC DNA]</scope>
    <source>
        <strain evidence="1 2">3C</strain>
    </source>
</reference>
<sequence>MPDNSKQHRKASGGLIALAAVLALGLGAAAWWLAAGEEAFGGALGSLASPGQTDPAPVPTALVTRGNIEKTISGTGEVKGSASERLKPASWRYFKSFDAPLNKLVRAGEPLMTYTSGEVMSAPYDLVVKSRTVPKAGEALSPDDHFAEVERMDTVHVEMPVAESDLASLAEGQEVDVVVGSQGTRTGAISNINQVGAYQASGSKFTVTVEVPNDGSIWLGMSATLSVKVAQATDVLTVPVSAVQGDGDAKTVTVREPDGSLRTVGVSTGLSDGSKVEVAGEISEGDAVVLHESAAMPGGSAGDTIVTMTETA</sequence>
<dbReference type="PANTHER" id="PTHR30469">
    <property type="entry name" value="MULTIDRUG RESISTANCE PROTEIN MDTA"/>
    <property type="match status" value="1"/>
</dbReference>
<comment type="caution">
    <text evidence="1">The sequence shown here is derived from an EMBL/GenBank/DDBJ whole genome shotgun (WGS) entry which is preliminary data.</text>
</comment>
<evidence type="ECO:0000313" key="1">
    <source>
        <dbReference type="EMBL" id="RDB62972.1"/>
    </source>
</evidence>
<proteinExistence type="predicted"/>
<gene>
    <name evidence="1" type="ORF">C1877_12615</name>
</gene>
<keyword evidence="2" id="KW-1185">Reference proteome</keyword>
<dbReference type="EMBL" id="PPTS01000008">
    <property type="protein sequence ID" value="RDB62972.1"/>
    <property type="molecule type" value="Genomic_DNA"/>
</dbReference>
<dbReference type="AlphaFoldDB" id="A0A369LUY6"/>